<gene>
    <name evidence="2" type="ORF">MENT_LOCUS11319</name>
</gene>
<organism evidence="2 3">
    <name type="scientific">Meloidogyne enterolobii</name>
    <name type="common">Root-knot nematode worm</name>
    <name type="synonym">Meloidogyne mayaguensis</name>
    <dbReference type="NCBI Taxonomy" id="390850"/>
    <lineage>
        <taxon>Eukaryota</taxon>
        <taxon>Metazoa</taxon>
        <taxon>Ecdysozoa</taxon>
        <taxon>Nematoda</taxon>
        <taxon>Chromadorea</taxon>
        <taxon>Rhabditida</taxon>
        <taxon>Tylenchina</taxon>
        <taxon>Tylenchomorpha</taxon>
        <taxon>Tylenchoidea</taxon>
        <taxon>Meloidogynidae</taxon>
        <taxon>Meloidogyninae</taxon>
        <taxon>Meloidogyne</taxon>
    </lineage>
</organism>
<dbReference type="Proteomes" id="UP000580250">
    <property type="component" value="Unassembled WGS sequence"/>
</dbReference>
<name>A0A6V7UCS1_MELEN</name>
<sequence>MFNQKFKAIIIIFFLINFSIKIEGGKNGGTGYFEPDYSALSSSSKKLQQNKESSGNIQNNTQNHKGIFRVIAPTLVLDLEIYILKQKKLTSDF</sequence>
<evidence type="ECO:0000313" key="2">
    <source>
        <dbReference type="EMBL" id="CAD2153987.1"/>
    </source>
</evidence>
<proteinExistence type="predicted"/>
<keyword evidence="1" id="KW-0732">Signal</keyword>
<accession>A0A6V7UCS1</accession>
<dbReference type="AlphaFoldDB" id="A0A6V7UCS1"/>
<feature type="chain" id="PRO_5027638425" evidence="1">
    <location>
        <begin position="25"/>
        <end position="93"/>
    </location>
</feature>
<evidence type="ECO:0000313" key="3">
    <source>
        <dbReference type="Proteomes" id="UP000580250"/>
    </source>
</evidence>
<dbReference type="EMBL" id="CAJEWN010000055">
    <property type="protein sequence ID" value="CAD2153987.1"/>
    <property type="molecule type" value="Genomic_DNA"/>
</dbReference>
<evidence type="ECO:0000256" key="1">
    <source>
        <dbReference type="SAM" id="SignalP"/>
    </source>
</evidence>
<feature type="signal peptide" evidence="1">
    <location>
        <begin position="1"/>
        <end position="24"/>
    </location>
</feature>
<comment type="caution">
    <text evidence="2">The sequence shown here is derived from an EMBL/GenBank/DDBJ whole genome shotgun (WGS) entry which is preliminary data.</text>
</comment>
<protein>
    <submittedName>
        <fullName evidence="2">Uncharacterized protein</fullName>
    </submittedName>
</protein>
<reference evidence="2 3" key="1">
    <citation type="submission" date="2020-08" db="EMBL/GenBank/DDBJ databases">
        <authorList>
            <person name="Koutsovoulos G."/>
            <person name="Danchin GJ E."/>
        </authorList>
    </citation>
    <scope>NUCLEOTIDE SEQUENCE [LARGE SCALE GENOMIC DNA]</scope>
</reference>